<dbReference type="EMBL" id="JBGMDY010000010">
    <property type="protein sequence ID" value="KAL2319247.1"/>
    <property type="molecule type" value="Genomic_DNA"/>
</dbReference>
<evidence type="ECO:0000313" key="1">
    <source>
        <dbReference type="EMBL" id="KAL2319247.1"/>
    </source>
</evidence>
<proteinExistence type="predicted"/>
<keyword evidence="2" id="KW-1185">Reference proteome</keyword>
<gene>
    <name evidence="1" type="ORF">Fmac_028216</name>
</gene>
<protein>
    <submittedName>
        <fullName evidence="1">Uncharacterized protein</fullName>
    </submittedName>
</protein>
<accession>A0ABD1L6V9</accession>
<evidence type="ECO:0000313" key="2">
    <source>
        <dbReference type="Proteomes" id="UP001603857"/>
    </source>
</evidence>
<dbReference type="AlphaFoldDB" id="A0ABD1L6V9"/>
<name>A0ABD1L6V9_9FABA</name>
<organism evidence="1 2">
    <name type="scientific">Flemingia macrophylla</name>
    <dbReference type="NCBI Taxonomy" id="520843"/>
    <lineage>
        <taxon>Eukaryota</taxon>
        <taxon>Viridiplantae</taxon>
        <taxon>Streptophyta</taxon>
        <taxon>Embryophyta</taxon>
        <taxon>Tracheophyta</taxon>
        <taxon>Spermatophyta</taxon>
        <taxon>Magnoliopsida</taxon>
        <taxon>eudicotyledons</taxon>
        <taxon>Gunneridae</taxon>
        <taxon>Pentapetalae</taxon>
        <taxon>rosids</taxon>
        <taxon>fabids</taxon>
        <taxon>Fabales</taxon>
        <taxon>Fabaceae</taxon>
        <taxon>Papilionoideae</taxon>
        <taxon>50 kb inversion clade</taxon>
        <taxon>NPAAA clade</taxon>
        <taxon>indigoferoid/millettioid clade</taxon>
        <taxon>Phaseoleae</taxon>
        <taxon>Flemingia</taxon>
    </lineage>
</organism>
<sequence>MEEDKNLKEKLKEMQKQVLLEKADVEKNTYVNLHVGDVIRFGWSDLTGCNSLPFKANFVVNNEKHEQYILGSLGNKWKDKCCRLFDKYHNWEQFVEENIHNHPPHIPQDHWAIVMRYKRSTKAMGRYDHTEIQYDRNDVHFLAMAVARICIRLRS</sequence>
<comment type="caution">
    <text evidence="1">The sequence shown here is derived from an EMBL/GenBank/DDBJ whole genome shotgun (WGS) entry which is preliminary data.</text>
</comment>
<dbReference type="Proteomes" id="UP001603857">
    <property type="component" value="Unassembled WGS sequence"/>
</dbReference>
<reference evidence="1 2" key="1">
    <citation type="submission" date="2024-08" db="EMBL/GenBank/DDBJ databases">
        <title>Insights into the chromosomal genome structure of Flemingia macrophylla.</title>
        <authorList>
            <person name="Ding Y."/>
            <person name="Zhao Y."/>
            <person name="Bi W."/>
            <person name="Wu M."/>
            <person name="Zhao G."/>
            <person name="Gong Y."/>
            <person name="Li W."/>
            <person name="Zhang P."/>
        </authorList>
    </citation>
    <scope>NUCLEOTIDE SEQUENCE [LARGE SCALE GENOMIC DNA]</scope>
    <source>
        <strain evidence="1">DYQJB</strain>
        <tissue evidence="1">Leaf</tissue>
    </source>
</reference>